<name>W4GK05_APHAT</name>
<dbReference type="SUPFAM" id="SSF51197">
    <property type="entry name" value="Clavaminate synthase-like"/>
    <property type="match status" value="1"/>
</dbReference>
<evidence type="ECO:0000256" key="2">
    <source>
        <dbReference type="SAM" id="SignalP"/>
    </source>
</evidence>
<feature type="compositionally biased region" description="Pro residues" evidence="1">
    <location>
        <begin position="439"/>
        <end position="448"/>
    </location>
</feature>
<feature type="compositionally biased region" description="Low complexity" evidence="1">
    <location>
        <begin position="449"/>
        <end position="493"/>
    </location>
</feature>
<gene>
    <name evidence="3" type="ORF">H257_07317</name>
</gene>
<dbReference type="STRING" id="112090.W4GK05"/>
<feature type="compositionally biased region" description="Low complexity" evidence="1">
    <location>
        <begin position="596"/>
        <end position="617"/>
    </location>
</feature>
<dbReference type="PANTHER" id="PTHR40855:SF1">
    <property type="entry name" value="CLAVAMINATE SYNTHASE-LIKE PROTEIN"/>
    <property type="match status" value="1"/>
</dbReference>
<dbReference type="AlphaFoldDB" id="W4GK05"/>
<dbReference type="EMBL" id="KI913128">
    <property type="protein sequence ID" value="ETV79253.1"/>
    <property type="molecule type" value="Genomic_DNA"/>
</dbReference>
<keyword evidence="2" id="KW-0732">Signal</keyword>
<dbReference type="OrthoDB" id="78131at2759"/>
<sequence>MHPVGIVSVLVAAVAGATNYPPYQVPSFDLNTITTDGQHALVRALETSGIVAVRGIPDFEATRLAYLHTATDCAASAHDLDQLLKKELVDGTQRRTFSMNMQGLNDQVAERCPAFAIAHARYASTIDTATAQFAKTLDGINKDLTSDLLAPIVQEGLHLDHFHAYAKPAVTTTNAPHHRLSLELHADAGLMIVFAKSHFFTETTNGKLEQATEDKAGGLVIELDGSLVRPTLKDDELYFMAGEGLQHWGQFGHKFHPVVHGMVMPADVHGSPEVVRAFAGRMLLLPAQTIMRNTGVTFGEYTKATTRHLKSEASSGEESVMSLACPVGRVLRASDSSCTLSIWSPGPGSTATKEECMRQCNIWGHADEAQLCLDMKCVKTGSDIPGGGNGCWMMCLPHLTPDQCPIPGKETCDEDNRVLNCVGGSPPTAPPTSTTLPSTAPPVTPPSIKPSSPVTPVTTSSPMTPVTNSSPMTPVTTSTPMTPVTPSTPLTPVITPPPVATIITPTPGTPLTPTPGTNPTTHPATPTTTSTPLTPSPPGSSPGTTNKPTEAPSLIPTPAPTDAYGSPVPTTTAPLLQVGAPNETTTEAPSTVAQSNTTDNSTDDGTTNTITTAKPKTTTATTAPAITAPPSSGVTNHGYPILCSALVMLVAAAFA</sequence>
<dbReference type="GeneID" id="20809313"/>
<dbReference type="VEuPathDB" id="FungiDB:H257_07317"/>
<dbReference type="PANTHER" id="PTHR40855">
    <property type="entry name" value="DIOX_N DOMAIN-CONTAINING PROTEIN"/>
    <property type="match status" value="1"/>
</dbReference>
<evidence type="ECO:0000313" key="3">
    <source>
        <dbReference type="EMBL" id="ETV79253.1"/>
    </source>
</evidence>
<protein>
    <submittedName>
        <fullName evidence="3">Uncharacterized protein</fullName>
    </submittedName>
</protein>
<organism evidence="3">
    <name type="scientific">Aphanomyces astaci</name>
    <name type="common">Crayfish plague agent</name>
    <dbReference type="NCBI Taxonomy" id="112090"/>
    <lineage>
        <taxon>Eukaryota</taxon>
        <taxon>Sar</taxon>
        <taxon>Stramenopiles</taxon>
        <taxon>Oomycota</taxon>
        <taxon>Saprolegniomycetes</taxon>
        <taxon>Saprolegniales</taxon>
        <taxon>Verrucalvaceae</taxon>
        <taxon>Aphanomyces</taxon>
    </lineage>
</organism>
<proteinExistence type="predicted"/>
<reference evidence="3" key="1">
    <citation type="submission" date="2013-12" db="EMBL/GenBank/DDBJ databases">
        <title>The Genome Sequence of Aphanomyces astaci APO3.</title>
        <authorList>
            <consortium name="The Broad Institute Genomics Platform"/>
            <person name="Russ C."/>
            <person name="Tyler B."/>
            <person name="van West P."/>
            <person name="Dieguez-Uribeondo J."/>
            <person name="Young S.K."/>
            <person name="Zeng Q."/>
            <person name="Gargeya S."/>
            <person name="Fitzgerald M."/>
            <person name="Abouelleil A."/>
            <person name="Alvarado L."/>
            <person name="Chapman S.B."/>
            <person name="Gainer-Dewar J."/>
            <person name="Goldberg J."/>
            <person name="Griggs A."/>
            <person name="Gujja S."/>
            <person name="Hansen M."/>
            <person name="Howarth C."/>
            <person name="Imamovic A."/>
            <person name="Ireland A."/>
            <person name="Larimer J."/>
            <person name="McCowan C."/>
            <person name="Murphy C."/>
            <person name="Pearson M."/>
            <person name="Poon T.W."/>
            <person name="Priest M."/>
            <person name="Roberts A."/>
            <person name="Saif S."/>
            <person name="Shea T."/>
            <person name="Sykes S."/>
            <person name="Wortman J."/>
            <person name="Nusbaum C."/>
            <person name="Birren B."/>
        </authorList>
    </citation>
    <scope>NUCLEOTIDE SEQUENCE [LARGE SCALE GENOMIC DNA]</scope>
    <source>
        <strain evidence="3">APO3</strain>
    </source>
</reference>
<feature type="chain" id="PRO_5004842607" evidence="2">
    <location>
        <begin position="17"/>
        <end position="655"/>
    </location>
</feature>
<feature type="region of interest" description="Disordered" evidence="1">
    <location>
        <begin position="423"/>
        <end position="617"/>
    </location>
</feature>
<evidence type="ECO:0000256" key="1">
    <source>
        <dbReference type="SAM" id="MobiDB-lite"/>
    </source>
</evidence>
<accession>W4GK05</accession>
<feature type="signal peptide" evidence="2">
    <location>
        <begin position="1"/>
        <end position="16"/>
    </location>
</feature>
<feature type="compositionally biased region" description="Low complexity" evidence="1">
    <location>
        <begin position="514"/>
        <end position="533"/>
    </location>
</feature>
<feature type="compositionally biased region" description="Polar residues" evidence="1">
    <location>
        <begin position="582"/>
        <end position="595"/>
    </location>
</feature>
<dbReference type="RefSeq" id="XP_009831094.1">
    <property type="nucleotide sequence ID" value="XM_009832792.1"/>
</dbReference>